<keyword evidence="1" id="KW-0472">Membrane</keyword>
<evidence type="ECO:0000313" key="4">
    <source>
        <dbReference type="Proteomes" id="UP000676194"/>
    </source>
</evidence>
<sequence>MISRRWMGWTVSLLLWASSTCLSQSPTPAAENKPLVLEAQGTDLFKWVLHQKGLRPIPNRLTILTSAPKSVIIMMGDVMNTGDIQEMQKFVALGGSLLFVSDHNCEELVRTFGLFITGRAVLPGPQGSFPGRNVLNPENFPLVSPVDQRHLTAASECFYDRNGAPLRKIVTTIPSSIRRESRSAPVMNQFTASADLLKQFDGKLYPLAGFYSGAKFGEKLLLPEQRIRLLSDPNYYLEVDKFLPKEDFFAFGGELGSRGGKAIFLSDQDVFFNQLMVRKDTDNYQFAEQLVDYLINLGRFKREYCYFSDNTFPEDNFDLPLPEMPLPPLNQLGNMFLQASDQVVSSMEEKDFFNTWLKENIGLPKIYRGWWLFAIFGLFSWILWRFFSARSASARGRRQATRLIPYNLDHPGEQLEIQEYRDNYYSSARNVIRSSFARIAETPDSTGSPSLRQLRKHFAWYQFGSKFTLRRLWLLAYEGPQKITARKFQKVLADLNQLERRAISRSIASSSVLPSPRTHVPQKA</sequence>
<evidence type="ECO:0000256" key="2">
    <source>
        <dbReference type="SAM" id="SignalP"/>
    </source>
</evidence>
<reference evidence="3" key="1">
    <citation type="submission" date="2021-05" db="EMBL/GenBank/DDBJ databases">
        <title>Complete genome sequence of the cellulolytic planctomycete Telmatocola sphagniphila SP2T and characterization of the first cellulase from planctomycetes.</title>
        <authorList>
            <person name="Rakitin A.L."/>
            <person name="Beletsky A.V."/>
            <person name="Naumoff D.G."/>
            <person name="Kulichevskaya I.S."/>
            <person name="Mardanov A.V."/>
            <person name="Ravin N.V."/>
            <person name="Dedysh S.N."/>
        </authorList>
    </citation>
    <scope>NUCLEOTIDE SEQUENCE</scope>
    <source>
        <strain evidence="3">SP2T</strain>
    </source>
</reference>
<evidence type="ECO:0008006" key="5">
    <source>
        <dbReference type="Google" id="ProtNLM"/>
    </source>
</evidence>
<name>A0A8E6B6T3_9BACT</name>
<evidence type="ECO:0000313" key="3">
    <source>
        <dbReference type="EMBL" id="QVL32938.1"/>
    </source>
</evidence>
<accession>A0A8E6B6T3</accession>
<keyword evidence="1" id="KW-0812">Transmembrane</keyword>
<keyword evidence="1" id="KW-1133">Transmembrane helix</keyword>
<proteinExistence type="predicted"/>
<keyword evidence="4" id="KW-1185">Reference proteome</keyword>
<dbReference type="Proteomes" id="UP000676194">
    <property type="component" value="Chromosome"/>
</dbReference>
<evidence type="ECO:0000256" key="1">
    <source>
        <dbReference type="SAM" id="Phobius"/>
    </source>
</evidence>
<dbReference type="KEGG" id="tsph:KIH39_03200"/>
<dbReference type="EMBL" id="CP074694">
    <property type="protein sequence ID" value="QVL32938.1"/>
    <property type="molecule type" value="Genomic_DNA"/>
</dbReference>
<feature type="chain" id="PRO_5034165303" description="DUF4350 domain-containing protein" evidence="2">
    <location>
        <begin position="24"/>
        <end position="524"/>
    </location>
</feature>
<feature type="transmembrane region" description="Helical" evidence="1">
    <location>
        <begin position="369"/>
        <end position="387"/>
    </location>
</feature>
<dbReference type="AlphaFoldDB" id="A0A8E6B6T3"/>
<organism evidence="3 4">
    <name type="scientific">Telmatocola sphagniphila</name>
    <dbReference type="NCBI Taxonomy" id="1123043"/>
    <lineage>
        <taxon>Bacteria</taxon>
        <taxon>Pseudomonadati</taxon>
        <taxon>Planctomycetota</taxon>
        <taxon>Planctomycetia</taxon>
        <taxon>Gemmatales</taxon>
        <taxon>Gemmataceae</taxon>
    </lineage>
</organism>
<gene>
    <name evidence="3" type="ORF">KIH39_03200</name>
</gene>
<keyword evidence="2" id="KW-0732">Signal</keyword>
<dbReference type="RefSeq" id="WP_213497828.1">
    <property type="nucleotide sequence ID" value="NZ_CP074694.1"/>
</dbReference>
<feature type="signal peptide" evidence="2">
    <location>
        <begin position="1"/>
        <end position="23"/>
    </location>
</feature>
<protein>
    <recommendedName>
        <fullName evidence="5">DUF4350 domain-containing protein</fullName>
    </recommendedName>
</protein>